<dbReference type="KEGG" id="pste:PSTEL_06455"/>
<gene>
    <name evidence="8" type="ORF">PSTEL_06455</name>
</gene>
<dbReference type="GO" id="GO:0005829">
    <property type="term" value="C:cytosol"/>
    <property type="evidence" value="ECO:0007669"/>
    <property type="project" value="TreeGrafter"/>
</dbReference>
<dbReference type="InterPro" id="IPR016032">
    <property type="entry name" value="Sig_transdc_resp-reg_C-effctor"/>
</dbReference>
<dbReference type="Gene3D" id="1.10.10.10">
    <property type="entry name" value="Winged helix-like DNA-binding domain superfamily/Winged helix DNA-binding domain"/>
    <property type="match status" value="1"/>
</dbReference>
<dbReference type="PANTHER" id="PTHR48111">
    <property type="entry name" value="REGULATOR OF RPOS"/>
    <property type="match status" value="1"/>
</dbReference>
<dbReference type="HOGENOM" id="CLU_062177_0_0_9"/>
<dbReference type="RefSeq" id="WP_038694211.1">
    <property type="nucleotide sequence ID" value="NZ_CP009286.1"/>
</dbReference>
<evidence type="ECO:0000256" key="6">
    <source>
        <dbReference type="PROSITE-ProRule" id="PRU01091"/>
    </source>
</evidence>
<dbReference type="STRING" id="169760.PSTEL_06455"/>
<evidence type="ECO:0000259" key="7">
    <source>
        <dbReference type="PROSITE" id="PS51755"/>
    </source>
</evidence>
<sequence length="383" mass="44121">MLQLDENGYRISGEGVSVELLPKEFALLKFLYRGKGRAFSREQLLEGVWPLEYPVERTVDDHIYRLRKKLQPFSGIGIRTVRGFGYCLTERTAARGVDASPSSRDGELREKMAEVFAKYHQYGQGRSMLALARQQDVLGYELDGFYSVYIHFVEGDVEWLLRGEAPLAERLYSLLLFLLLTEEPEEGLAWCERVLEARILPPMQHRELEILNVLEPFAAAGRAEEALERLKLTREAIKEPGYENFETPVANAELYVRLMTDTPEAEIRRLIQRVETMIQGKPFLRDIGSCNLSKGLWKLKKNELVAGEALIDEGLSVLELSGFVPMKLFALYRVRYFCRKYDFKGREGVTRKYESLFQEEQARCGLPELRTEMIKLLNDCLTL</sequence>
<dbReference type="PROSITE" id="PS51755">
    <property type="entry name" value="OMPR_PHOB"/>
    <property type="match status" value="1"/>
</dbReference>
<dbReference type="AlphaFoldDB" id="A0A089LMM1"/>
<dbReference type="InterPro" id="IPR039420">
    <property type="entry name" value="WalR-like"/>
</dbReference>
<dbReference type="EMBL" id="CP009286">
    <property type="protein sequence ID" value="AIQ62796.1"/>
    <property type="molecule type" value="Genomic_DNA"/>
</dbReference>
<keyword evidence="4 6" id="KW-0238">DNA-binding</keyword>
<dbReference type="Pfam" id="PF00486">
    <property type="entry name" value="Trans_reg_C"/>
    <property type="match status" value="1"/>
</dbReference>
<organism evidence="8 9">
    <name type="scientific">Paenibacillus stellifer</name>
    <dbReference type="NCBI Taxonomy" id="169760"/>
    <lineage>
        <taxon>Bacteria</taxon>
        <taxon>Bacillati</taxon>
        <taxon>Bacillota</taxon>
        <taxon>Bacilli</taxon>
        <taxon>Bacillales</taxon>
        <taxon>Paenibacillaceae</taxon>
        <taxon>Paenibacillus</taxon>
    </lineage>
</organism>
<dbReference type="SMART" id="SM00862">
    <property type="entry name" value="Trans_reg_C"/>
    <property type="match status" value="1"/>
</dbReference>
<dbReference type="InterPro" id="IPR001867">
    <property type="entry name" value="OmpR/PhoB-type_DNA-bd"/>
</dbReference>
<dbReference type="SUPFAM" id="SSF46894">
    <property type="entry name" value="C-terminal effector domain of the bipartite response regulators"/>
    <property type="match status" value="1"/>
</dbReference>
<keyword evidence="2" id="KW-0902">Two-component regulatory system</keyword>
<proteinExistence type="predicted"/>
<reference evidence="8 9" key="1">
    <citation type="submission" date="2014-08" db="EMBL/GenBank/DDBJ databases">
        <title>Comparative genomics of the Paenibacillus odorifer group.</title>
        <authorList>
            <person name="den Bakker H.C."/>
            <person name="Tsai Y.-C."/>
            <person name="Martin N."/>
            <person name="Korlach J."/>
            <person name="Wiedmann M."/>
        </authorList>
    </citation>
    <scope>NUCLEOTIDE SEQUENCE [LARGE SCALE GENOMIC DNA]</scope>
    <source>
        <strain evidence="8 9">DSM 14472</strain>
    </source>
</reference>
<accession>A0A089LMM1</accession>
<dbReference type="Proteomes" id="UP000029507">
    <property type="component" value="Chromosome"/>
</dbReference>
<dbReference type="OrthoDB" id="54343at2"/>
<keyword evidence="1" id="KW-0597">Phosphoprotein</keyword>
<evidence type="ECO:0000256" key="2">
    <source>
        <dbReference type="ARBA" id="ARBA00023012"/>
    </source>
</evidence>
<dbReference type="GO" id="GO:0000976">
    <property type="term" value="F:transcription cis-regulatory region binding"/>
    <property type="evidence" value="ECO:0007669"/>
    <property type="project" value="TreeGrafter"/>
</dbReference>
<evidence type="ECO:0000313" key="9">
    <source>
        <dbReference type="Proteomes" id="UP000029507"/>
    </source>
</evidence>
<keyword evidence="9" id="KW-1185">Reference proteome</keyword>
<evidence type="ECO:0000256" key="4">
    <source>
        <dbReference type="ARBA" id="ARBA00023125"/>
    </source>
</evidence>
<dbReference type="PANTHER" id="PTHR48111:SF1">
    <property type="entry name" value="TWO-COMPONENT RESPONSE REGULATOR ORR33"/>
    <property type="match status" value="1"/>
</dbReference>
<evidence type="ECO:0000256" key="5">
    <source>
        <dbReference type="ARBA" id="ARBA00023163"/>
    </source>
</evidence>
<keyword evidence="3" id="KW-0805">Transcription regulation</keyword>
<dbReference type="InterPro" id="IPR036388">
    <property type="entry name" value="WH-like_DNA-bd_sf"/>
</dbReference>
<keyword evidence="5" id="KW-0804">Transcription</keyword>
<protein>
    <recommendedName>
        <fullName evidence="7">OmpR/PhoB-type domain-containing protein</fullName>
    </recommendedName>
</protein>
<dbReference type="GO" id="GO:0000156">
    <property type="term" value="F:phosphorelay response regulator activity"/>
    <property type="evidence" value="ECO:0007669"/>
    <property type="project" value="TreeGrafter"/>
</dbReference>
<name>A0A089LMM1_9BACL</name>
<dbReference type="GO" id="GO:0006355">
    <property type="term" value="P:regulation of DNA-templated transcription"/>
    <property type="evidence" value="ECO:0007669"/>
    <property type="project" value="InterPro"/>
</dbReference>
<evidence type="ECO:0000313" key="8">
    <source>
        <dbReference type="EMBL" id="AIQ62796.1"/>
    </source>
</evidence>
<dbReference type="CDD" id="cd00383">
    <property type="entry name" value="trans_reg_C"/>
    <property type="match status" value="1"/>
</dbReference>
<evidence type="ECO:0000256" key="3">
    <source>
        <dbReference type="ARBA" id="ARBA00023015"/>
    </source>
</evidence>
<feature type="domain" description="OmpR/PhoB-type" evidence="7">
    <location>
        <begin position="1"/>
        <end position="90"/>
    </location>
</feature>
<dbReference type="GO" id="GO:0032993">
    <property type="term" value="C:protein-DNA complex"/>
    <property type="evidence" value="ECO:0007669"/>
    <property type="project" value="TreeGrafter"/>
</dbReference>
<evidence type="ECO:0000256" key="1">
    <source>
        <dbReference type="ARBA" id="ARBA00022553"/>
    </source>
</evidence>
<feature type="DNA-binding region" description="OmpR/PhoB-type" evidence="6">
    <location>
        <begin position="1"/>
        <end position="90"/>
    </location>
</feature>